<gene>
    <name evidence="4" type="ORF">UY3_03624</name>
</gene>
<feature type="region of interest" description="Disordered" evidence="2">
    <location>
        <begin position="356"/>
        <end position="398"/>
    </location>
</feature>
<keyword evidence="4" id="KW-0808">Transferase</keyword>
<dbReference type="GO" id="GO:0016301">
    <property type="term" value="F:kinase activity"/>
    <property type="evidence" value="ECO:0007669"/>
    <property type="project" value="UniProtKB-KW"/>
</dbReference>
<keyword evidence="5" id="KW-1185">Reference proteome</keyword>
<keyword evidence="3" id="KW-1133">Transmembrane helix</keyword>
<feature type="compositionally biased region" description="Polar residues" evidence="2">
    <location>
        <begin position="488"/>
        <end position="497"/>
    </location>
</feature>
<evidence type="ECO:0000256" key="1">
    <source>
        <dbReference type="SAM" id="Coils"/>
    </source>
</evidence>
<feature type="transmembrane region" description="Helical" evidence="3">
    <location>
        <begin position="12"/>
        <end position="34"/>
    </location>
</feature>
<dbReference type="eggNOG" id="KOG0584">
    <property type="taxonomic scope" value="Eukaryota"/>
</dbReference>
<accession>M7BPS6</accession>
<feature type="compositionally biased region" description="Low complexity" evidence="2">
    <location>
        <begin position="379"/>
        <end position="394"/>
    </location>
</feature>
<evidence type="ECO:0000313" key="5">
    <source>
        <dbReference type="Proteomes" id="UP000031443"/>
    </source>
</evidence>
<keyword evidence="3" id="KW-0812">Transmembrane</keyword>
<dbReference type="EMBL" id="KB517361">
    <property type="protein sequence ID" value="EMP39254.1"/>
    <property type="molecule type" value="Genomic_DNA"/>
</dbReference>
<keyword evidence="3" id="KW-0472">Membrane</keyword>
<feature type="compositionally biased region" description="Polar residues" evidence="2">
    <location>
        <begin position="244"/>
        <end position="260"/>
    </location>
</feature>
<evidence type="ECO:0000256" key="3">
    <source>
        <dbReference type="SAM" id="Phobius"/>
    </source>
</evidence>
<protein>
    <submittedName>
        <fullName evidence="4">Serine/threonine-protein kinase WNK2</fullName>
    </submittedName>
</protein>
<proteinExistence type="predicted"/>
<name>M7BPS6_CHEMY</name>
<dbReference type="AlphaFoldDB" id="M7BPS6"/>
<feature type="region of interest" description="Disordered" evidence="2">
    <location>
        <begin position="112"/>
        <end position="132"/>
    </location>
</feature>
<reference evidence="5" key="1">
    <citation type="journal article" date="2013" name="Nat. Genet.">
        <title>The draft genomes of soft-shell turtle and green sea turtle yield insights into the development and evolution of the turtle-specific body plan.</title>
        <authorList>
            <person name="Wang Z."/>
            <person name="Pascual-Anaya J."/>
            <person name="Zadissa A."/>
            <person name="Li W."/>
            <person name="Niimura Y."/>
            <person name="Huang Z."/>
            <person name="Li C."/>
            <person name="White S."/>
            <person name="Xiong Z."/>
            <person name="Fang D."/>
            <person name="Wang B."/>
            <person name="Ming Y."/>
            <person name="Chen Y."/>
            <person name="Zheng Y."/>
            <person name="Kuraku S."/>
            <person name="Pignatelli M."/>
            <person name="Herrero J."/>
            <person name="Beal K."/>
            <person name="Nozawa M."/>
            <person name="Li Q."/>
            <person name="Wang J."/>
            <person name="Zhang H."/>
            <person name="Yu L."/>
            <person name="Shigenobu S."/>
            <person name="Wang J."/>
            <person name="Liu J."/>
            <person name="Flicek P."/>
            <person name="Searle S."/>
            <person name="Wang J."/>
            <person name="Kuratani S."/>
            <person name="Yin Y."/>
            <person name="Aken B."/>
            <person name="Zhang G."/>
            <person name="Irie N."/>
        </authorList>
    </citation>
    <scope>NUCLEOTIDE SEQUENCE [LARGE SCALE GENOMIC DNA]</scope>
</reference>
<feature type="compositionally biased region" description="Basic and acidic residues" evidence="2">
    <location>
        <begin position="365"/>
        <end position="376"/>
    </location>
</feature>
<keyword evidence="1" id="KW-0175">Coiled coil</keyword>
<evidence type="ECO:0000256" key="2">
    <source>
        <dbReference type="SAM" id="MobiDB-lite"/>
    </source>
</evidence>
<sequence length="524" mass="56391">MVPERIRILRAPIFLSTTPGRGIFFLTITGAYVFSVFKQRILSPVVSGESFDVVVVACVAEVAPASTTIPEQMETSKRNEEAKIKTSSAPTENLIQTSTTDREINNLQRNDFVDPGSYGKQSEGHDNSTPAKTIGRFSVISTHDELTLTLPHCLRYSAPPDVYLDELPSSPDLKTSVRRVQTASFLDVLSDHGSSDSGDESLQRKSVAVQPSLKSSGAANDITKKAASVLQRSGKTSAPGPDSRNGQGTKIPTINITSFHSQSSYMSSDNDSEFEDADMKKELQNLREKHMKEIAELQTQQKNEIEALYVRLGKPLPPKVGFLHSAPPSGRRRRTSKNKLKAGKLWNPLGQQLKIAPSNTSNLSDCKESLPKETTKTHAGSTEATAVTSSTSATFGNSVQTQQPCSVKASLSSDICSGLATEGGNAHGSSGQGSSTNSLVTCPEPLPPPALQVQVQANNSNNKKGTFTDDLHKLVDQWTSKTVGAAQSKPSLNQLKQNQKRQDMEPKANPMQAQNETCGVSGAP</sequence>
<evidence type="ECO:0000313" key="4">
    <source>
        <dbReference type="EMBL" id="EMP39254.1"/>
    </source>
</evidence>
<keyword evidence="4" id="KW-0418">Kinase</keyword>
<feature type="region of interest" description="Disordered" evidence="2">
    <location>
        <begin position="191"/>
        <end position="272"/>
    </location>
</feature>
<feature type="region of interest" description="Disordered" evidence="2">
    <location>
        <begin position="482"/>
        <end position="524"/>
    </location>
</feature>
<feature type="coiled-coil region" evidence="1">
    <location>
        <begin position="280"/>
        <end position="307"/>
    </location>
</feature>
<dbReference type="Proteomes" id="UP000031443">
    <property type="component" value="Unassembled WGS sequence"/>
</dbReference>
<dbReference type="STRING" id="8469.M7BPS6"/>
<organism evidence="4 5">
    <name type="scientific">Chelonia mydas</name>
    <name type="common">Green sea-turtle</name>
    <name type="synonym">Chelonia agassizi</name>
    <dbReference type="NCBI Taxonomy" id="8469"/>
    <lineage>
        <taxon>Eukaryota</taxon>
        <taxon>Metazoa</taxon>
        <taxon>Chordata</taxon>
        <taxon>Craniata</taxon>
        <taxon>Vertebrata</taxon>
        <taxon>Euteleostomi</taxon>
        <taxon>Archelosauria</taxon>
        <taxon>Testudinata</taxon>
        <taxon>Testudines</taxon>
        <taxon>Cryptodira</taxon>
        <taxon>Durocryptodira</taxon>
        <taxon>Americhelydia</taxon>
        <taxon>Chelonioidea</taxon>
        <taxon>Cheloniidae</taxon>
        <taxon>Chelonia</taxon>
    </lineage>
</organism>